<comment type="caution">
    <text evidence="1">The sequence shown here is derived from an EMBL/GenBank/DDBJ whole genome shotgun (WGS) entry which is preliminary data.</text>
</comment>
<keyword evidence="2" id="KW-1185">Reference proteome</keyword>
<gene>
    <name evidence="1" type="ORF">L6164_025036</name>
</gene>
<proteinExistence type="predicted"/>
<reference evidence="1 2" key="1">
    <citation type="journal article" date="2022" name="DNA Res.">
        <title>Chromosomal-level genome assembly of the orchid tree Bauhinia variegata (Leguminosae; Cercidoideae) supports the allotetraploid origin hypothesis of Bauhinia.</title>
        <authorList>
            <person name="Zhong Y."/>
            <person name="Chen Y."/>
            <person name="Zheng D."/>
            <person name="Pang J."/>
            <person name="Liu Y."/>
            <person name="Luo S."/>
            <person name="Meng S."/>
            <person name="Qian L."/>
            <person name="Wei D."/>
            <person name="Dai S."/>
            <person name="Zhou R."/>
        </authorList>
    </citation>
    <scope>NUCLEOTIDE SEQUENCE [LARGE SCALE GENOMIC DNA]</scope>
    <source>
        <strain evidence="1">BV-YZ2020</strain>
    </source>
</reference>
<evidence type="ECO:0000313" key="2">
    <source>
        <dbReference type="Proteomes" id="UP000828941"/>
    </source>
</evidence>
<sequence length="408" mass="45733">MAPSHGNTSNSRSETTKIEQIIRELFAKSLHIILESRAIYMSSRNYSSGDLSVSSPSSSASSSPLSVRPRDKWFNLAIRECPTALENIDICHQINLESIVVDVILVRRPLDWDSLSFSPKRDLPGRCSLKERCSFAWNSDQEDLGIEANTEKILERWVLQYESRKTKDRNSASRRSSNAKLHTLYKKLTLLLRSLYATVRLLPAYKVFKQLNSTGQICSFTLSDRVSSFAEPFTRKQEAEMQKFGFTPVDTSSGRLYLSVMYRPSVLDVSSEPSTPISPQIIPDYVGSPLADPLRRFPSLPMTGLPPHGSPSSLPISRQHSWSYDQYRASSPSITSSPSPTHLDSHTSTGSCRFPPTSLPPHPPEMSLVQKRNTGLDEYYTSPNMSPLPSPISNLQSWNNIIKSTFTI</sequence>
<organism evidence="1 2">
    <name type="scientific">Bauhinia variegata</name>
    <name type="common">Purple orchid tree</name>
    <name type="synonym">Phanera variegata</name>
    <dbReference type="NCBI Taxonomy" id="167791"/>
    <lineage>
        <taxon>Eukaryota</taxon>
        <taxon>Viridiplantae</taxon>
        <taxon>Streptophyta</taxon>
        <taxon>Embryophyta</taxon>
        <taxon>Tracheophyta</taxon>
        <taxon>Spermatophyta</taxon>
        <taxon>Magnoliopsida</taxon>
        <taxon>eudicotyledons</taxon>
        <taxon>Gunneridae</taxon>
        <taxon>Pentapetalae</taxon>
        <taxon>rosids</taxon>
        <taxon>fabids</taxon>
        <taxon>Fabales</taxon>
        <taxon>Fabaceae</taxon>
        <taxon>Cercidoideae</taxon>
        <taxon>Cercideae</taxon>
        <taxon>Bauhiniinae</taxon>
        <taxon>Bauhinia</taxon>
    </lineage>
</organism>
<dbReference type="EMBL" id="CM039435">
    <property type="protein sequence ID" value="KAI4317138.1"/>
    <property type="molecule type" value="Genomic_DNA"/>
</dbReference>
<dbReference type="Proteomes" id="UP000828941">
    <property type="component" value="Chromosome 10"/>
</dbReference>
<name>A0ACB9LZN9_BAUVA</name>
<evidence type="ECO:0000313" key="1">
    <source>
        <dbReference type="EMBL" id="KAI4317138.1"/>
    </source>
</evidence>
<protein>
    <submittedName>
        <fullName evidence="1">Uncharacterized protein</fullName>
    </submittedName>
</protein>
<accession>A0ACB9LZN9</accession>